<name>A0A6J5U370_PRUAR</name>
<proteinExistence type="inferred from homology"/>
<evidence type="ECO:0000256" key="1">
    <source>
        <dbReference type="ARBA" id="ARBA00006974"/>
    </source>
</evidence>
<dbReference type="InterPro" id="IPR003676">
    <property type="entry name" value="SAUR_fam"/>
</dbReference>
<organism evidence="2 3">
    <name type="scientific">Prunus armeniaca</name>
    <name type="common">Apricot</name>
    <name type="synonym">Armeniaca vulgaris</name>
    <dbReference type="NCBI Taxonomy" id="36596"/>
    <lineage>
        <taxon>Eukaryota</taxon>
        <taxon>Viridiplantae</taxon>
        <taxon>Streptophyta</taxon>
        <taxon>Embryophyta</taxon>
        <taxon>Tracheophyta</taxon>
        <taxon>Spermatophyta</taxon>
        <taxon>Magnoliopsida</taxon>
        <taxon>eudicotyledons</taxon>
        <taxon>Gunneridae</taxon>
        <taxon>Pentapetalae</taxon>
        <taxon>rosids</taxon>
        <taxon>fabids</taxon>
        <taxon>Rosales</taxon>
        <taxon>Rosaceae</taxon>
        <taxon>Amygdaloideae</taxon>
        <taxon>Amygdaleae</taxon>
        <taxon>Prunus</taxon>
    </lineage>
</organism>
<gene>
    <name evidence="2" type="ORF">CURHAP_LOCUS15271</name>
</gene>
<reference evidence="2 3" key="1">
    <citation type="submission" date="2020-05" db="EMBL/GenBank/DDBJ databases">
        <authorList>
            <person name="Campoy J."/>
            <person name="Schneeberger K."/>
            <person name="Spophaly S."/>
        </authorList>
    </citation>
    <scope>NUCLEOTIDE SEQUENCE [LARGE SCALE GENOMIC DNA]</scope>
    <source>
        <strain evidence="2">PruArmRojPasFocal</strain>
    </source>
</reference>
<protein>
    <submittedName>
        <fullName evidence="2">Uncharacterized protein</fullName>
    </submittedName>
</protein>
<dbReference type="Proteomes" id="UP000507222">
    <property type="component" value="Unassembled WGS sequence"/>
</dbReference>
<dbReference type="GO" id="GO:0009733">
    <property type="term" value="P:response to auxin"/>
    <property type="evidence" value="ECO:0007669"/>
    <property type="project" value="InterPro"/>
</dbReference>
<evidence type="ECO:0000313" key="3">
    <source>
        <dbReference type="Proteomes" id="UP000507222"/>
    </source>
</evidence>
<dbReference type="EMBL" id="CAEKDK010000002">
    <property type="protein sequence ID" value="CAB4269565.1"/>
    <property type="molecule type" value="Genomic_DNA"/>
</dbReference>
<dbReference type="AlphaFoldDB" id="A0A6J5U370"/>
<accession>A0A6J5U370</accession>
<dbReference type="Pfam" id="PF02519">
    <property type="entry name" value="Auxin_inducible"/>
    <property type="match status" value="1"/>
</dbReference>
<comment type="similarity">
    <text evidence="1">Belongs to the ARG7 family.</text>
</comment>
<evidence type="ECO:0000313" key="2">
    <source>
        <dbReference type="EMBL" id="CAB4269565.1"/>
    </source>
</evidence>
<sequence length="109" mass="12398">MSPAASLVQQKIRLFVKKFSKGFHSKKAYTKLEHGDIQVAPKGYVFLYVGEERKRYTVSLKCLSCPAFEEAMVESQPDVFDVKIEGPIELLSCTTEDFHKLMSKIKEGH</sequence>